<keyword evidence="1" id="KW-0732">Signal</keyword>
<dbReference type="Proteomes" id="UP000183832">
    <property type="component" value="Unassembled WGS sequence"/>
</dbReference>
<evidence type="ECO:0000313" key="2">
    <source>
        <dbReference type="EMBL" id="CRL07310.1"/>
    </source>
</evidence>
<evidence type="ECO:0000256" key="1">
    <source>
        <dbReference type="SAM" id="SignalP"/>
    </source>
</evidence>
<gene>
    <name evidence="2" type="ORF">CLUMA_CG020289</name>
</gene>
<keyword evidence="3" id="KW-1185">Reference proteome</keyword>
<feature type="chain" id="PRO_5009619193" evidence="1">
    <location>
        <begin position="17"/>
        <end position="145"/>
    </location>
</feature>
<protein>
    <submittedName>
        <fullName evidence="2">CLUMA_CG020289, isoform A</fullName>
    </submittedName>
</protein>
<evidence type="ECO:0000313" key="3">
    <source>
        <dbReference type="Proteomes" id="UP000183832"/>
    </source>
</evidence>
<organism evidence="2 3">
    <name type="scientific">Clunio marinus</name>
    <dbReference type="NCBI Taxonomy" id="568069"/>
    <lineage>
        <taxon>Eukaryota</taxon>
        <taxon>Metazoa</taxon>
        <taxon>Ecdysozoa</taxon>
        <taxon>Arthropoda</taxon>
        <taxon>Hexapoda</taxon>
        <taxon>Insecta</taxon>
        <taxon>Pterygota</taxon>
        <taxon>Neoptera</taxon>
        <taxon>Endopterygota</taxon>
        <taxon>Diptera</taxon>
        <taxon>Nematocera</taxon>
        <taxon>Chironomoidea</taxon>
        <taxon>Chironomidae</taxon>
        <taxon>Clunio</taxon>
    </lineage>
</organism>
<reference evidence="2 3" key="1">
    <citation type="submission" date="2015-04" db="EMBL/GenBank/DDBJ databases">
        <authorList>
            <person name="Syromyatnikov M.Y."/>
            <person name="Popov V.N."/>
        </authorList>
    </citation>
    <scope>NUCLEOTIDE SEQUENCE [LARGE SCALE GENOMIC DNA]</scope>
</reference>
<proteinExistence type="predicted"/>
<accession>A0A1J1J764</accession>
<name>A0A1J1J764_9DIPT</name>
<sequence>MIELLLSLTLECRLSAVYVRCHSTLPKISTNALGHNAIMFLSNFQSSSSYELKLSRYFFMTLMVKNNRTDNVMIEVCEIIQTTCFEHLTFPVKKKLLPYVSQTLFSCLTRKLPLNVRLNSMIRAFLSLINESESHINMRGKEKCC</sequence>
<feature type="signal peptide" evidence="1">
    <location>
        <begin position="1"/>
        <end position="16"/>
    </location>
</feature>
<dbReference type="AlphaFoldDB" id="A0A1J1J764"/>
<dbReference type="EMBL" id="CVRI01000070">
    <property type="protein sequence ID" value="CRL07310.1"/>
    <property type="molecule type" value="Genomic_DNA"/>
</dbReference>